<evidence type="ECO:0000313" key="1">
    <source>
        <dbReference type="EMBL" id="KAL0061897.1"/>
    </source>
</evidence>
<gene>
    <name evidence="1" type="ORF">AAF712_011273</name>
</gene>
<dbReference type="Proteomes" id="UP001437256">
    <property type="component" value="Unassembled WGS sequence"/>
</dbReference>
<name>A0ABR2ZL50_9AGAR</name>
<accession>A0ABR2ZL50</accession>
<keyword evidence="2" id="KW-1185">Reference proteome</keyword>
<protein>
    <submittedName>
        <fullName evidence="1">Uncharacterized protein</fullName>
    </submittedName>
</protein>
<dbReference type="EMBL" id="JBBXMP010000120">
    <property type="protein sequence ID" value="KAL0061897.1"/>
    <property type="molecule type" value="Genomic_DNA"/>
</dbReference>
<evidence type="ECO:0000313" key="2">
    <source>
        <dbReference type="Proteomes" id="UP001437256"/>
    </source>
</evidence>
<sequence>MDPPEVLTDIKASEFYQEHRVPKRELYDIWVNNRRFSKAQEKDLADWNMHRINKQGGPYVQVKGATQLFDIHVELIAMLRLGPAKPLDASGFDDHIVRGVIELTYHINQPFPLIHDILVSAAVPPFPSEKLDEKLGLLELAVRWRLEPVVDLLSLGMGIEQVVNIYQHAYIRYEARMNGWTELLAVCDENEKNQIYAMSVSSIVTAIADSTEDEHDRAFTLQLIEHLDID</sequence>
<proteinExistence type="predicted"/>
<reference evidence="1 2" key="1">
    <citation type="submission" date="2024-05" db="EMBL/GenBank/DDBJ databases">
        <title>A draft genome resource for the thread blight pathogen Marasmius tenuissimus strain MS-2.</title>
        <authorList>
            <person name="Yulfo-Soto G.E."/>
            <person name="Baruah I.K."/>
            <person name="Amoako-Attah I."/>
            <person name="Bukari Y."/>
            <person name="Meinhardt L.W."/>
            <person name="Bailey B.A."/>
            <person name="Cohen S.P."/>
        </authorList>
    </citation>
    <scope>NUCLEOTIDE SEQUENCE [LARGE SCALE GENOMIC DNA]</scope>
    <source>
        <strain evidence="1 2">MS-2</strain>
    </source>
</reference>
<comment type="caution">
    <text evidence="1">The sequence shown here is derived from an EMBL/GenBank/DDBJ whole genome shotgun (WGS) entry which is preliminary data.</text>
</comment>
<organism evidence="1 2">
    <name type="scientific">Marasmius tenuissimus</name>
    <dbReference type="NCBI Taxonomy" id="585030"/>
    <lineage>
        <taxon>Eukaryota</taxon>
        <taxon>Fungi</taxon>
        <taxon>Dikarya</taxon>
        <taxon>Basidiomycota</taxon>
        <taxon>Agaricomycotina</taxon>
        <taxon>Agaricomycetes</taxon>
        <taxon>Agaricomycetidae</taxon>
        <taxon>Agaricales</taxon>
        <taxon>Marasmiineae</taxon>
        <taxon>Marasmiaceae</taxon>
        <taxon>Marasmius</taxon>
    </lineage>
</organism>